<comment type="cofactor">
    <cofactor evidence="1">
        <name>FAD</name>
        <dbReference type="ChEBI" id="CHEBI:57692"/>
    </cofactor>
</comment>
<dbReference type="PANTHER" id="PTHR43400:SF10">
    <property type="entry name" value="3-OXOSTEROID 1-DEHYDROGENASE"/>
    <property type="match status" value="1"/>
</dbReference>
<name>A0A081N872_9GAMM</name>
<evidence type="ECO:0000256" key="5">
    <source>
        <dbReference type="SAM" id="MobiDB-lite"/>
    </source>
</evidence>
<dbReference type="InterPro" id="IPR027477">
    <property type="entry name" value="Succ_DH/fumarate_Rdtase_cat_sf"/>
</dbReference>
<dbReference type="eggNOG" id="COG1053">
    <property type="taxonomic scope" value="Bacteria"/>
</dbReference>
<evidence type="ECO:0000256" key="3">
    <source>
        <dbReference type="ARBA" id="ARBA00022827"/>
    </source>
</evidence>
<gene>
    <name evidence="7" type="ORF">GZ77_10035</name>
</gene>
<keyword evidence="8" id="KW-1185">Reference proteome</keyword>
<evidence type="ECO:0000313" key="7">
    <source>
        <dbReference type="EMBL" id="KEQ14645.1"/>
    </source>
</evidence>
<evidence type="ECO:0000256" key="1">
    <source>
        <dbReference type="ARBA" id="ARBA00001974"/>
    </source>
</evidence>
<evidence type="ECO:0000256" key="4">
    <source>
        <dbReference type="ARBA" id="ARBA00023002"/>
    </source>
</evidence>
<dbReference type="EMBL" id="JOKG01000002">
    <property type="protein sequence ID" value="KEQ14645.1"/>
    <property type="molecule type" value="Genomic_DNA"/>
</dbReference>
<dbReference type="SUPFAM" id="SSF56425">
    <property type="entry name" value="Succinate dehydrogenase/fumarate reductase flavoprotein, catalytic domain"/>
    <property type="match status" value="1"/>
</dbReference>
<dbReference type="RefSeq" id="WP_034874625.1">
    <property type="nucleotide sequence ID" value="NZ_JOKG01000002.1"/>
</dbReference>
<sequence>MTRQQSTEVPQALSIESADQFDWDDEQDVVVVGFGGAGVAAALEAVHQGASVLAVERFFGGGATARSGGVVYAGGGTSIQKSEGVEDSPEQMFDYLKMEVEDAVSDETLRRFCDQSVTNLQWLQHHNVEFSGNIPPVKTSYPTDQYYLYYSGNESVSSYAEKVKPAPRGHRVKGKGLSGEVLFAALQKSAISRGVKLQIQTEATRLILDESRQVVGLEVRQIPVGSAAARKHRRLYRLAERCHNSARKLAFRLRDKLAVLERAEGVVKRIRARKGVVLSAGGFVMNQAMMDQHGGKYVGALQLGTSGCNGSGIRLGQGAGGATDRMNKISVWRFINPPIAFARGIAVNKDGVRFCSEDVYGAKLGFEVVENQGNQASLIFNAELRKQALSQSIPGKLPFFQYMPALMAIFVASKKANTLAELAEYTGAPLETLVKTLHGYSKDARTNTRDALGKAESFMANLDEGPWYVLDLDVTNDKFPCPMITLGGLQVNEATGEVLNEEGQEIKGLYSAGRNAVGVASHLYVSGLSIADCIFSGRRAGRHVVQDDDDARTSAEKAPVEQQEVAEAV</sequence>
<dbReference type="GO" id="GO:0008202">
    <property type="term" value="P:steroid metabolic process"/>
    <property type="evidence" value="ECO:0007669"/>
    <property type="project" value="UniProtKB-ARBA"/>
</dbReference>
<dbReference type="InterPro" id="IPR036188">
    <property type="entry name" value="FAD/NAD-bd_sf"/>
</dbReference>
<feature type="region of interest" description="Disordered" evidence="5">
    <location>
        <begin position="546"/>
        <end position="569"/>
    </location>
</feature>
<reference evidence="7 8" key="1">
    <citation type="submission" date="2014-06" db="EMBL/GenBank/DDBJ databases">
        <title>Whole Genome Sequences of Three Symbiotic Endozoicomonas Bacteria.</title>
        <authorList>
            <person name="Neave M.J."/>
            <person name="Apprill A."/>
            <person name="Voolstra C.R."/>
        </authorList>
    </citation>
    <scope>NUCLEOTIDE SEQUENCE [LARGE SCALE GENOMIC DNA]</scope>
    <source>
        <strain evidence="7 8">LMG 24815</strain>
    </source>
</reference>
<protein>
    <submittedName>
        <fullName evidence="7">Delta 4, 5-alpha steroid dehydrogenase</fullName>
    </submittedName>
</protein>
<dbReference type="PANTHER" id="PTHR43400">
    <property type="entry name" value="FUMARATE REDUCTASE"/>
    <property type="match status" value="1"/>
</dbReference>
<dbReference type="Gene3D" id="3.90.700.10">
    <property type="entry name" value="Succinate dehydrogenase/fumarate reductase flavoprotein, catalytic domain"/>
    <property type="match status" value="1"/>
</dbReference>
<comment type="caution">
    <text evidence="7">The sequence shown here is derived from an EMBL/GenBank/DDBJ whole genome shotgun (WGS) entry which is preliminary data.</text>
</comment>
<organism evidence="7 8">
    <name type="scientific">Endozoicomonas montiporae</name>
    <dbReference type="NCBI Taxonomy" id="1027273"/>
    <lineage>
        <taxon>Bacteria</taxon>
        <taxon>Pseudomonadati</taxon>
        <taxon>Pseudomonadota</taxon>
        <taxon>Gammaproteobacteria</taxon>
        <taxon>Oceanospirillales</taxon>
        <taxon>Endozoicomonadaceae</taxon>
        <taxon>Endozoicomonas</taxon>
    </lineage>
</organism>
<evidence type="ECO:0000256" key="2">
    <source>
        <dbReference type="ARBA" id="ARBA00022630"/>
    </source>
</evidence>
<feature type="domain" description="FAD-dependent oxidoreductase 2 FAD-binding" evidence="6">
    <location>
        <begin position="28"/>
        <end position="519"/>
    </location>
</feature>
<dbReference type="Pfam" id="PF00890">
    <property type="entry name" value="FAD_binding_2"/>
    <property type="match status" value="1"/>
</dbReference>
<dbReference type="InterPro" id="IPR050315">
    <property type="entry name" value="FAD-oxidoreductase_2"/>
</dbReference>
<keyword evidence="3" id="KW-0274">FAD</keyword>
<dbReference type="Proteomes" id="UP000028006">
    <property type="component" value="Unassembled WGS sequence"/>
</dbReference>
<evidence type="ECO:0000313" key="8">
    <source>
        <dbReference type="Proteomes" id="UP000028006"/>
    </source>
</evidence>
<evidence type="ECO:0000259" key="6">
    <source>
        <dbReference type="Pfam" id="PF00890"/>
    </source>
</evidence>
<proteinExistence type="predicted"/>
<dbReference type="Gene3D" id="3.50.50.60">
    <property type="entry name" value="FAD/NAD(P)-binding domain"/>
    <property type="match status" value="2"/>
</dbReference>
<keyword evidence="2" id="KW-0285">Flavoprotein</keyword>
<dbReference type="NCBIfam" id="NF005511">
    <property type="entry name" value="PRK07121.1-4"/>
    <property type="match status" value="1"/>
</dbReference>
<dbReference type="InterPro" id="IPR003953">
    <property type="entry name" value="FAD-dep_OxRdtase_2_FAD-bd"/>
</dbReference>
<dbReference type="AlphaFoldDB" id="A0A081N872"/>
<dbReference type="PRINTS" id="PR00411">
    <property type="entry name" value="PNDRDTASEI"/>
</dbReference>
<accession>A0A081N872</accession>
<dbReference type="SUPFAM" id="SSF51905">
    <property type="entry name" value="FAD/NAD(P)-binding domain"/>
    <property type="match status" value="1"/>
</dbReference>
<dbReference type="GO" id="GO:0016491">
    <property type="term" value="F:oxidoreductase activity"/>
    <property type="evidence" value="ECO:0007669"/>
    <property type="project" value="UniProtKB-KW"/>
</dbReference>
<keyword evidence="4" id="KW-0560">Oxidoreductase</keyword>